<organism evidence="3 4">
    <name type="scientific">Ancylostoma ceylanicum</name>
    <dbReference type="NCBI Taxonomy" id="53326"/>
    <lineage>
        <taxon>Eukaryota</taxon>
        <taxon>Metazoa</taxon>
        <taxon>Ecdysozoa</taxon>
        <taxon>Nematoda</taxon>
        <taxon>Chromadorea</taxon>
        <taxon>Rhabditida</taxon>
        <taxon>Rhabditina</taxon>
        <taxon>Rhabditomorpha</taxon>
        <taxon>Strongyloidea</taxon>
        <taxon>Ancylostomatidae</taxon>
        <taxon>Ancylostomatinae</taxon>
        <taxon>Ancylostoma</taxon>
    </lineage>
</organism>
<proteinExistence type="predicted"/>
<sequence>MQYAIVFFLRTHAVAVVPRADIQGEFKLHALVMAHWGSKSYPAKVILIGSKKLCDSKVRHVTASERGDDFEFGRPRKNTRSRRSSKASSTRSENEAIKRLYEEIIAKMDELESLMPALRTQFEVLSEMRELDRELHEVMQLTREVLKRLPPLEEHRSLGTSSTGALQFEF</sequence>
<dbReference type="Proteomes" id="UP000024635">
    <property type="component" value="Unassembled WGS sequence"/>
</dbReference>
<protein>
    <submittedName>
        <fullName evidence="3">Uncharacterized protein</fullName>
    </submittedName>
</protein>
<evidence type="ECO:0000313" key="3">
    <source>
        <dbReference type="EMBL" id="EYB89914.1"/>
    </source>
</evidence>
<keyword evidence="4" id="KW-1185">Reference proteome</keyword>
<keyword evidence="1" id="KW-0175">Coiled coil</keyword>
<feature type="compositionally biased region" description="Basic residues" evidence="2">
    <location>
        <begin position="75"/>
        <end position="85"/>
    </location>
</feature>
<dbReference type="EMBL" id="JARK01001562">
    <property type="protein sequence ID" value="EYB89914.1"/>
    <property type="molecule type" value="Genomic_DNA"/>
</dbReference>
<comment type="caution">
    <text evidence="3">The sequence shown here is derived from an EMBL/GenBank/DDBJ whole genome shotgun (WGS) entry which is preliminary data.</text>
</comment>
<name>A0A016SHX9_9BILA</name>
<evidence type="ECO:0000256" key="2">
    <source>
        <dbReference type="SAM" id="MobiDB-lite"/>
    </source>
</evidence>
<dbReference type="AlphaFoldDB" id="A0A016SHX9"/>
<evidence type="ECO:0000256" key="1">
    <source>
        <dbReference type="SAM" id="Coils"/>
    </source>
</evidence>
<accession>A0A016SHX9</accession>
<gene>
    <name evidence="3" type="primary">Acey_s0226.g2774</name>
    <name evidence="3" type="ORF">Y032_0226g2774</name>
</gene>
<evidence type="ECO:0000313" key="4">
    <source>
        <dbReference type="Proteomes" id="UP000024635"/>
    </source>
</evidence>
<reference evidence="4" key="1">
    <citation type="journal article" date="2015" name="Nat. Genet.">
        <title>The genome and transcriptome of the zoonotic hookworm Ancylostoma ceylanicum identify infection-specific gene families.</title>
        <authorList>
            <person name="Schwarz E.M."/>
            <person name="Hu Y."/>
            <person name="Antoshechkin I."/>
            <person name="Miller M.M."/>
            <person name="Sternberg P.W."/>
            <person name="Aroian R.V."/>
        </authorList>
    </citation>
    <scope>NUCLEOTIDE SEQUENCE</scope>
    <source>
        <strain evidence="4">HY135</strain>
    </source>
</reference>
<feature type="region of interest" description="Disordered" evidence="2">
    <location>
        <begin position="68"/>
        <end position="92"/>
    </location>
</feature>
<feature type="coiled-coil region" evidence="1">
    <location>
        <begin position="94"/>
        <end position="121"/>
    </location>
</feature>
<dbReference type="OrthoDB" id="5855027at2759"/>